<feature type="domain" description="NAD-dependent epimerase/dehydratase" evidence="2">
    <location>
        <begin position="3"/>
        <end position="200"/>
    </location>
</feature>
<evidence type="ECO:0000313" key="4">
    <source>
        <dbReference type="Proteomes" id="UP000004210"/>
    </source>
</evidence>
<sequence>MRVLVTGAYGFIGAHIVAGLGAAGHEVVCAVRGGRVDSRFPGLSAIACDMADDVHVEDWLPRLKGIDAVVNSAGILRKRANDRFTAVHEQGPLALFRACEQLGTRRVIQISALGAASDGEFIASKHRSDATLATLELDWLVLRPSLVYSVRGSYGGTSLLRGLAALPGVLLLPGKGEQQVQPIAAEDVGQAVVAALARPAFAREFVELVGPEVLTLRDYLFAWRGWLGFGPARTLAVPGWLVRIGAALGERLGSGPLGQTMARMLERGNVGGAQASTQLQESLGLTPRSLLRALTETPSEVQDRWHARLYFSLPLLRVSIALLWMGSGLAGWLASAAEVVAVVPDASLSSGNLLVLARLTATADLVLGVLLLLRWRSRLVLTLMLLMLLGYTLGIGIGWPGHWLDPLGGLLKNLPLFAVLLVLLATDERR</sequence>
<name>I4W0H9_9GAMM</name>
<dbReference type="GO" id="GO:0044877">
    <property type="term" value="F:protein-containing complex binding"/>
    <property type="evidence" value="ECO:0007669"/>
    <property type="project" value="TreeGrafter"/>
</dbReference>
<dbReference type="eggNOG" id="COG0702">
    <property type="taxonomic scope" value="Bacteria"/>
</dbReference>
<dbReference type="Gene3D" id="3.40.50.720">
    <property type="entry name" value="NAD(P)-binding Rossmann-like Domain"/>
    <property type="match status" value="1"/>
</dbReference>
<keyword evidence="4" id="KW-1185">Reference proteome</keyword>
<dbReference type="InterPro" id="IPR051207">
    <property type="entry name" value="ComplexI_NDUFA9_subunit"/>
</dbReference>
<accession>I4W0H9</accession>
<feature type="transmembrane region" description="Helical" evidence="1">
    <location>
        <begin position="314"/>
        <end position="333"/>
    </location>
</feature>
<organism evidence="3 4">
    <name type="scientific">Rhodanobacter fulvus Jip2</name>
    <dbReference type="NCBI Taxonomy" id="1163408"/>
    <lineage>
        <taxon>Bacteria</taxon>
        <taxon>Pseudomonadati</taxon>
        <taxon>Pseudomonadota</taxon>
        <taxon>Gammaproteobacteria</taxon>
        <taxon>Lysobacterales</taxon>
        <taxon>Rhodanobacteraceae</taxon>
        <taxon>Rhodanobacter</taxon>
    </lineage>
</organism>
<comment type="caution">
    <text evidence="3">The sequence shown here is derived from an EMBL/GenBank/DDBJ whole genome shotgun (WGS) entry which is preliminary data.</text>
</comment>
<keyword evidence="1" id="KW-1133">Transmembrane helix</keyword>
<dbReference type="RefSeq" id="WP_007079762.1">
    <property type="nucleotide sequence ID" value="NZ_AJXU01000003.1"/>
</dbReference>
<feature type="transmembrane region" description="Helical" evidence="1">
    <location>
        <begin position="353"/>
        <end position="373"/>
    </location>
</feature>
<dbReference type="OrthoDB" id="9776313at2"/>
<proteinExistence type="predicted"/>
<keyword evidence="1" id="KW-0812">Transmembrane</keyword>
<dbReference type="Pfam" id="PF01370">
    <property type="entry name" value="Epimerase"/>
    <property type="match status" value="1"/>
</dbReference>
<evidence type="ECO:0000313" key="3">
    <source>
        <dbReference type="EMBL" id="EIL92970.1"/>
    </source>
</evidence>
<dbReference type="STRING" id="1163408.UU9_00595"/>
<dbReference type="Pfam" id="PF13781">
    <property type="entry name" value="DoxX_3"/>
    <property type="match status" value="1"/>
</dbReference>
<gene>
    <name evidence="3" type="ORF">UU9_00595</name>
</gene>
<reference evidence="3 4" key="1">
    <citation type="journal article" date="2012" name="J. Bacteriol.">
        <title>Genome sequences for six rhodanobacter strains, isolated from soils and the terrestrial subsurface, with variable denitrification capabilities.</title>
        <authorList>
            <person name="Kostka J.E."/>
            <person name="Green S.J."/>
            <person name="Rishishwar L."/>
            <person name="Prakash O."/>
            <person name="Katz L.S."/>
            <person name="Marino-Ramirez L."/>
            <person name="Jordan I.K."/>
            <person name="Munk C."/>
            <person name="Ivanova N."/>
            <person name="Mikhailova N."/>
            <person name="Watson D.B."/>
            <person name="Brown S.D."/>
            <person name="Palumbo A.V."/>
            <person name="Brooks S.C."/>
        </authorList>
    </citation>
    <scope>NUCLEOTIDE SEQUENCE [LARGE SCALE GENOMIC DNA]</scope>
    <source>
        <strain evidence="4">Jip2T</strain>
    </source>
</reference>
<dbReference type="InterPro" id="IPR036291">
    <property type="entry name" value="NAD(P)-bd_dom_sf"/>
</dbReference>
<evidence type="ECO:0000259" key="2">
    <source>
        <dbReference type="Pfam" id="PF01370"/>
    </source>
</evidence>
<dbReference type="InterPro" id="IPR025695">
    <property type="entry name" value="DoxX-like"/>
</dbReference>
<dbReference type="AlphaFoldDB" id="I4W0H9"/>
<dbReference type="CDD" id="cd05271">
    <property type="entry name" value="NDUFA9_like_SDR_a"/>
    <property type="match status" value="1"/>
</dbReference>
<keyword evidence="1" id="KW-0472">Membrane</keyword>
<dbReference type="PANTHER" id="PTHR12126">
    <property type="entry name" value="NADH-UBIQUINONE OXIDOREDUCTASE 39 KDA SUBUNIT-RELATED"/>
    <property type="match status" value="1"/>
</dbReference>
<evidence type="ECO:0000256" key="1">
    <source>
        <dbReference type="SAM" id="Phobius"/>
    </source>
</evidence>
<protein>
    <submittedName>
        <fullName evidence="3">Nucleoside-diphosphate-sugar epimerase</fullName>
    </submittedName>
</protein>
<feature type="transmembrane region" description="Helical" evidence="1">
    <location>
        <begin position="407"/>
        <end position="426"/>
    </location>
</feature>
<dbReference type="EMBL" id="AJXU01000003">
    <property type="protein sequence ID" value="EIL92970.1"/>
    <property type="molecule type" value="Genomic_DNA"/>
</dbReference>
<dbReference type="PATRIC" id="fig|1163408.3.peg.124"/>
<dbReference type="SUPFAM" id="SSF51735">
    <property type="entry name" value="NAD(P)-binding Rossmann-fold domains"/>
    <property type="match status" value="1"/>
</dbReference>
<dbReference type="PANTHER" id="PTHR12126:SF11">
    <property type="entry name" value="NADH DEHYDROGENASE [UBIQUINONE] 1 ALPHA SUBCOMPLEX SUBUNIT 9, MITOCHONDRIAL"/>
    <property type="match status" value="1"/>
</dbReference>
<dbReference type="InterPro" id="IPR001509">
    <property type="entry name" value="Epimerase_deHydtase"/>
</dbReference>
<dbReference type="Proteomes" id="UP000004210">
    <property type="component" value="Unassembled WGS sequence"/>
</dbReference>
<feature type="transmembrane region" description="Helical" evidence="1">
    <location>
        <begin position="380"/>
        <end position="401"/>
    </location>
</feature>